<reference evidence="11" key="2">
    <citation type="submission" date="2021-04" db="EMBL/GenBank/DDBJ databases">
        <title>Isolation and characterization of a novel species of the genus Sulfurimonas.</title>
        <authorList>
            <person name="Fukui M."/>
        </authorList>
    </citation>
    <scope>NUCLEOTIDE SEQUENCE</scope>
    <source>
        <strain evidence="11">H1576</strain>
    </source>
</reference>
<evidence type="ECO:0000256" key="7">
    <source>
        <dbReference type="ARBA" id="ARBA00022840"/>
    </source>
</evidence>
<dbReference type="InterPro" id="IPR003594">
    <property type="entry name" value="HATPase_dom"/>
</dbReference>
<dbReference type="AlphaFoldDB" id="A0A975B1E3"/>
<feature type="transmembrane region" description="Helical" evidence="9">
    <location>
        <begin position="80"/>
        <end position="100"/>
    </location>
</feature>
<evidence type="ECO:0000256" key="9">
    <source>
        <dbReference type="SAM" id="Phobius"/>
    </source>
</evidence>
<feature type="domain" description="Histidine kinase" evidence="10">
    <location>
        <begin position="221"/>
        <end position="434"/>
    </location>
</feature>
<keyword evidence="4" id="KW-0808">Transferase</keyword>
<evidence type="ECO:0000256" key="5">
    <source>
        <dbReference type="ARBA" id="ARBA00022741"/>
    </source>
</evidence>
<evidence type="ECO:0000256" key="3">
    <source>
        <dbReference type="ARBA" id="ARBA00022553"/>
    </source>
</evidence>
<dbReference type="SMART" id="SM00387">
    <property type="entry name" value="HATPase_c"/>
    <property type="match status" value="1"/>
</dbReference>
<evidence type="ECO:0000256" key="8">
    <source>
        <dbReference type="ARBA" id="ARBA00023012"/>
    </source>
</evidence>
<evidence type="ECO:0000256" key="4">
    <source>
        <dbReference type="ARBA" id="ARBA00022679"/>
    </source>
</evidence>
<name>A0A975B1E3_9BACT</name>
<proteinExistence type="predicted"/>
<evidence type="ECO:0000256" key="1">
    <source>
        <dbReference type="ARBA" id="ARBA00000085"/>
    </source>
</evidence>
<gene>
    <name evidence="11" type="ORF">GJV85_10185</name>
</gene>
<evidence type="ECO:0000256" key="6">
    <source>
        <dbReference type="ARBA" id="ARBA00022777"/>
    </source>
</evidence>
<sequence length="435" mass="50569">MINRNNFFTSNWEFDESELDLRGRFQMVNVAILLSSTGLIFGLIGNILKDVQGIIVPIEIFLLLINIALIFLLRQNKERLKFVSFMITFQFSLFFLFLIYAYEPSQMKHIWVLTYPIILLYLQDKKYCSYWLFFMIFMIMLTPLQGLIEVSYSLYQVTYLNFVLVIISLIIYFYQHKMQEGQGLILKQQKQLQDTIDELSSKDKLLTLQSKQAVMGEMISMIAHQWRQPLSTVTLSISNLQLKRMLDKEFNEDELDNALVQINDTVVYLSETIDDFQTYFNPNKELSQITTQELLQKVMSLIQGRINTIEIVLKDDTNEMVTIYVNELIQVVLNIVNNAIDALKEVDRSDAKIIIEVLSDNDYIKFIVKDNANGISSENIDRIFEPYFSTKGKNGTGLGLYMSQMIMQKQFNSKIDVQSSEKGTSFIIRVPKKLS</sequence>
<dbReference type="InterPro" id="IPR005467">
    <property type="entry name" value="His_kinase_dom"/>
</dbReference>
<feature type="transmembrane region" description="Helical" evidence="9">
    <location>
        <begin position="54"/>
        <end position="73"/>
    </location>
</feature>
<dbReference type="SUPFAM" id="SSF55874">
    <property type="entry name" value="ATPase domain of HSP90 chaperone/DNA topoisomerase II/histidine kinase"/>
    <property type="match status" value="1"/>
</dbReference>
<evidence type="ECO:0000256" key="2">
    <source>
        <dbReference type="ARBA" id="ARBA00012438"/>
    </source>
</evidence>
<dbReference type="Gene3D" id="1.10.287.130">
    <property type="match status" value="1"/>
</dbReference>
<keyword evidence="12" id="KW-1185">Reference proteome</keyword>
<keyword evidence="9" id="KW-0472">Membrane</keyword>
<dbReference type="GO" id="GO:0000155">
    <property type="term" value="F:phosphorelay sensor kinase activity"/>
    <property type="evidence" value="ECO:0007669"/>
    <property type="project" value="InterPro"/>
</dbReference>
<reference evidence="11" key="1">
    <citation type="submission" date="2019-11" db="EMBL/GenBank/DDBJ databases">
        <authorList>
            <person name="Kojima H."/>
        </authorList>
    </citation>
    <scope>NUCLEOTIDE SEQUENCE</scope>
    <source>
        <strain evidence="11">H1576</strain>
    </source>
</reference>
<dbReference type="InterPro" id="IPR036097">
    <property type="entry name" value="HisK_dim/P_sf"/>
</dbReference>
<dbReference type="Gene3D" id="3.30.565.10">
    <property type="entry name" value="Histidine kinase-like ATPase, C-terminal domain"/>
    <property type="match status" value="1"/>
</dbReference>
<keyword evidence="9" id="KW-1133">Transmembrane helix</keyword>
<dbReference type="RefSeq" id="WP_207561278.1">
    <property type="nucleotide sequence ID" value="NZ_CP046072.1"/>
</dbReference>
<dbReference type="GO" id="GO:0005524">
    <property type="term" value="F:ATP binding"/>
    <property type="evidence" value="ECO:0007669"/>
    <property type="project" value="UniProtKB-KW"/>
</dbReference>
<dbReference type="InterPro" id="IPR004358">
    <property type="entry name" value="Sig_transdc_His_kin-like_C"/>
</dbReference>
<feature type="transmembrane region" description="Helical" evidence="9">
    <location>
        <begin position="27"/>
        <end position="48"/>
    </location>
</feature>
<dbReference type="Proteomes" id="UP000671852">
    <property type="component" value="Chromosome"/>
</dbReference>
<keyword evidence="7" id="KW-0067">ATP-binding</keyword>
<dbReference type="PANTHER" id="PTHR43065:SF46">
    <property type="entry name" value="C4-DICARBOXYLATE TRANSPORT SENSOR PROTEIN DCTB"/>
    <property type="match status" value="1"/>
</dbReference>
<keyword evidence="3" id="KW-0597">Phosphoprotein</keyword>
<feature type="transmembrane region" description="Helical" evidence="9">
    <location>
        <begin position="154"/>
        <end position="174"/>
    </location>
</feature>
<organism evidence="11 12">
    <name type="scientific">Sulfurimonas aquatica</name>
    <dbReference type="NCBI Taxonomy" id="2672570"/>
    <lineage>
        <taxon>Bacteria</taxon>
        <taxon>Pseudomonadati</taxon>
        <taxon>Campylobacterota</taxon>
        <taxon>Epsilonproteobacteria</taxon>
        <taxon>Campylobacterales</taxon>
        <taxon>Sulfurimonadaceae</taxon>
        <taxon>Sulfurimonas</taxon>
    </lineage>
</organism>
<dbReference type="EMBL" id="CP046072">
    <property type="protein sequence ID" value="QSZ42461.1"/>
    <property type="molecule type" value="Genomic_DNA"/>
</dbReference>
<dbReference type="SUPFAM" id="SSF47384">
    <property type="entry name" value="Homodimeric domain of signal transducing histidine kinase"/>
    <property type="match status" value="1"/>
</dbReference>
<keyword evidence="9" id="KW-0812">Transmembrane</keyword>
<keyword evidence="5" id="KW-0547">Nucleotide-binding</keyword>
<accession>A0A975B1E3</accession>
<feature type="transmembrane region" description="Helical" evidence="9">
    <location>
        <begin position="129"/>
        <end position="148"/>
    </location>
</feature>
<dbReference type="PROSITE" id="PS50109">
    <property type="entry name" value="HIS_KIN"/>
    <property type="match status" value="1"/>
</dbReference>
<keyword evidence="6" id="KW-0418">Kinase</keyword>
<comment type="catalytic activity">
    <reaction evidence="1">
        <text>ATP + protein L-histidine = ADP + protein N-phospho-L-histidine.</text>
        <dbReference type="EC" id="2.7.13.3"/>
    </reaction>
</comment>
<dbReference type="InterPro" id="IPR036890">
    <property type="entry name" value="HATPase_C_sf"/>
</dbReference>
<dbReference type="PRINTS" id="PR00344">
    <property type="entry name" value="BCTRLSENSOR"/>
</dbReference>
<evidence type="ECO:0000313" key="11">
    <source>
        <dbReference type="EMBL" id="QSZ42461.1"/>
    </source>
</evidence>
<dbReference type="KEGG" id="saqt:GJV85_10185"/>
<evidence type="ECO:0000259" key="10">
    <source>
        <dbReference type="PROSITE" id="PS50109"/>
    </source>
</evidence>
<dbReference type="PANTHER" id="PTHR43065">
    <property type="entry name" value="SENSOR HISTIDINE KINASE"/>
    <property type="match status" value="1"/>
</dbReference>
<evidence type="ECO:0000313" key="12">
    <source>
        <dbReference type="Proteomes" id="UP000671852"/>
    </source>
</evidence>
<dbReference type="Pfam" id="PF02518">
    <property type="entry name" value="HATPase_c"/>
    <property type="match status" value="1"/>
</dbReference>
<dbReference type="CDD" id="cd00082">
    <property type="entry name" value="HisKA"/>
    <property type="match status" value="1"/>
</dbReference>
<protein>
    <recommendedName>
        <fullName evidence="2">histidine kinase</fullName>
        <ecNumber evidence="2">2.7.13.3</ecNumber>
    </recommendedName>
</protein>
<keyword evidence="8" id="KW-0902">Two-component regulatory system</keyword>
<dbReference type="InterPro" id="IPR003661">
    <property type="entry name" value="HisK_dim/P_dom"/>
</dbReference>
<dbReference type="EC" id="2.7.13.3" evidence="2"/>